<evidence type="ECO:0000256" key="4">
    <source>
        <dbReference type="ARBA" id="ARBA00022448"/>
    </source>
</evidence>
<evidence type="ECO:0000256" key="1">
    <source>
        <dbReference type="ARBA" id="ARBA00001971"/>
    </source>
</evidence>
<evidence type="ECO:0000313" key="17">
    <source>
        <dbReference type="EMBL" id="MEK8052658.1"/>
    </source>
</evidence>
<dbReference type="Proteomes" id="UP001365405">
    <property type="component" value="Unassembled WGS sequence"/>
</dbReference>
<keyword evidence="8" id="KW-0479">Metal-binding</keyword>
<dbReference type="InterPro" id="IPR006471">
    <property type="entry name" value="Formate_DH_gsu"/>
</dbReference>
<name>A0ABU9CLE7_9BURK</name>
<dbReference type="InterPro" id="IPR011577">
    <property type="entry name" value="Cyt_b561_bac/Ni-Hgenase"/>
</dbReference>
<evidence type="ECO:0000256" key="7">
    <source>
        <dbReference type="ARBA" id="ARBA00022692"/>
    </source>
</evidence>
<evidence type="ECO:0000256" key="2">
    <source>
        <dbReference type="ARBA" id="ARBA00004651"/>
    </source>
</evidence>
<feature type="transmembrane region" description="Helical" evidence="14">
    <location>
        <begin position="201"/>
        <end position="221"/>
    </location>
</feature>
<dbReference type="SUPFAM" id="SSF81342">
    <property type="entry name" value="Transmembrane di-heme cytochromes"/>
    <property type="match status" value="1"/>
</dbReference>
<feature type="region of interest" description="Disordered" evidence="13">
    <location>
        <begin position="35"/>
        <end position="59"/>
    </location>
</feature>
<reference evidence="17 18" key="1">
    <citation type="submission" date="2024-04" db="EMBL/GenBank/DDBJ databases">
        <title>Novel species of the genus Ideonella isolated from streams.</title>
        <authorList>
            <person name="Lu H."/>
        </authorList>
    </citation>
    <scope>NUCLEOTIDE SEQUENCE [LARGE SCALE GENOMIC DNA]</scope>
    <source>
        <strain evidence="17 18">DXS22W</strain>
    </source>
</reference>
<keyword evidence="11" id="KW-0408">Iron</keyword>
<keyword evidence="15" id="KW-0732">Signal</keyword>
<feature type="compositionally biased region" description="Polar residues" evidence="13">
    <location>
        <begin position="47"/>
        <end position="56"/>
    </location>
</feature>
<comment type="similarity">
    <text evidence="3">Belongs to the formate dehydrogenase gamma subunit family.</text>
</comment>
<evidence type="ECO:0000256" key="8">
    <source>
        <dbReference type="ARBA" id="ARBA00022723"/>
    </source>
</evidence>
<dbReference type="PANTHER" id="PTHR30074">
    <property type="entry name" value="FORMATE DEHYDROGENASE, NITRATE-INDUCIBLE, CYTOCHROME B556 FDN SUBUNIT"/>
    <property type="match status" value="1"/>
</dbReference>
<feature type="transmembrane region" description="Helical" evidence="14">
    <location>
        <begin position="111"/>
        <end position="130"/>
    </location>
</feature>
<keyword evidence="7 14" id="KW-0812">Transmembrane</keyword>
<evidence type="ECO:0000259" key="16">
    <source>
        <dbReference type="Pfam" id="PF01292"/>
    </source>
</evidence>
<keyword evidence="4" id="KW-0813">Transport</keyword>
<dbReference type="EC" id="1.17.1.9" evidence="17"/>
<feature type="signal peptide" evidence="15">
    <location>
        <begin position="1"/>
        <end position="20"/>
    </location>
</feature>
<accession>A0ABU9CLE7</accession>
<feature type="transmembrane region" description="Helical" evidence="14">
    <location>
        <begin position="259"/>
        <end position="278"/>
    </location>
</feature>
<feature type="transmembrane region" description="Helical" evidence="14">
    <location>
        <begin position="159"/>
        <end position="181"/>
    </location>
</feature>
<evidence type="ECO:0000256" key="3">
    <source>
        <dbReference type="ARBA" id="ARBA00010747"/>
    </source>
</evidence>
<keyword evidence="5" id="KW-1003">Cell membrane</keyword>
<evidence type="ECO:0000256" key="13">
    <source>
        <dbReference type="SAM" id="MobiDB-lite"/>
    </source>
</evidence>
<keyword evidence="18" id="KW-1185">Reference proteome</keyword>
<evidence type="ECO:0000256" key="6">
    <source>
        <dbReference type="ARBA" id="ARBA00022617"/>
    </source>
</evidence>
<keyword evidence="9" id="KW-0249">Electron transport</keyword>
<evidence type="ECO:0000256" key="14">
    <source>
        <dbReference type="SAM" id="Phobius"/>
    </source>
</evidence>
<evidence type="ECO:0000256" key="10">
    <source>
        <dbReference type="ARBA" id="ARBA00022989"/>
    </source>
</evidence>
<feature type="domain" description="Cytochrome b561 bacterial/Ni-hydrogenase" evidence="16">
    <location>
        <begin position="149"/>
        <end position="331"/>
    </location>
</feature>
<dbReference type="InterPro" id="IPR016174">
    <property type="entry name" value="Di-haem_cyt_TM"/>
</dbReference>
<keyword evidence="17" id="KW-0560">Oxidoreductase</keyword>
<sequence length="374" mass="39435">MRQATLGLGLVLALAGTAGAQPAAAGAVASAPAAVAAPEPKPDDTNAQRAKSQPGNNAPFWRAVRESGQQQGYTSLPGAEKGTLIQSFVQYPGSRLTTAGEAWRQVRNQWIIPYGGSLLLIAVLALAIFYKTKGPLGGHHADTGRKIERFTPFERAAHWANAGAFVALAVSGIVMAFGKFFLLPVIGSTLFGWLTFLLKNVHNFVGPLFAVSLLIVIVTFIKDNIANSADFVWLKRAGGMLGGGGEVPSHRFNAGEKGMFWWGVTVPGIVIVASGLVLDKLVPGFGELRGEMQIAHMVHAVAAMVMMTALIGHIYMGTIGVKGALGAMKTGWVDEGWAKEHHELWYDDVKAGKIPAQRSGQPAPGGVASPVARA</sequence>
<keyword evidence="10 14" id="KW-1133">Transmembrane helix</keyword>
<comment type="caution">
    <text evidence="17">The sequence shown here is derived from an EMBL/GenBank/DDBJ whole genome shotgun (WGS) entry which is preliminary data.</text>
</comment>
<evidence type="ECO:0000256" key="11">
    <source>
        <dbReference type="ARBA" id="ARBA00023004"/>
    </source>
</evidence>
<proteinExistence type="inferred from homology"/>
<dbReference type="NCBIfam" id="TIGR01583">
    <property type="entry name" value="formate-DH-gamm"/>
    <property type="match status" value="1"/>
</dbReference>
<dbReference type="InterPro" id="IPR051817">
    <property type="entry name" value="FDH_cytochrome_b556_subunit"/>
</dbReference>
<feature type="region of interest" description="Disordered" evidence="13">
    <location>
        <begin position="355"/>
        <end position="374"/>
    </location>
</feature>
<evidence type="ECO:0000256" key="15">
    <source>
        <dbReference type="SAM" id="SignalP"/>
    </source>
</evidence>
<keyword evidence="12 14" id="KW-0472">Membrane</keyword>
<dbReference type="RefSeq" id="WP_341412382.1">
    <property type="nucleotide sequence ID" value="NZ_JBBUTH010000010.1"/>
</dbReference>
<feature type="chain" id="PRO_5047260617" evidence="15">
    <location>
        <begin position="21"/>
        <end position="374"/>
    </location>
</feature>
<dbReference type="Gene3D" id="1.20.950.20">
    <property type="entry name" value="Transmembrane di-heme cytochromes, Chain C"/>
    <property type="match status" value="1"/>
</dbReference>
<dbReference type="PANTHER" id="PTHR30074:SF6">
    <property type="entry name" value="FORMATE DEHYDROGENASE GAMMA SUBUNIT"/>
    <property type="match status" value="1"/>
</dbReference>
<gene>
    <name evidence="17" type="ORF">AACH10_20580</name>
</gene>
<keyword evidence="6" id="KW-0349">Heme</keyword>
<evidence type="ECO:0000313" key="18">
    <source>
        <dbReference type="Proteomes" id="UP001365405"/>
    </source>
</evidence>
<feature type="transmembrane region" description="Helical" evidence="14">
    <location>
        <begin position="298"/>
        <end position="321"/>
    </location>
</feature>
<evidence type="ECO:0000256" key="5">
    <source>
        <dbReference type="ARBA" id="ARBA00022475"/>
    </source>
</evidence>
<comment type="subcellular location">
    <subcellularLocation>
        <location evidence="2">Cell membrane</location>
        <topology evidence="2">Multi-pass membrane protein</topology>
    </subcellularLocation>
</comment>
<evidence type="ECO:0000256" key="9">
    <source>
        <dbReference type="ARBA" id="ARBA00022982"/>
    </source>
</evidence>
<dbReference type="GO" id="GO:0008863">
    <property type="term" value="F:formate dehydrogenase (NAD+) activity"/>
    <property type="evidence" value="ECO:0007669"/>
    <property type="project" value="UniProtKB-EC"/>
</dbReference>
<protein>
    <submittedName>
        <fullName evidence="17">Formate dehydrogenase subunit gamma</fullName>
        <ecNumber evidence="17">1.17.1.9</ecNumber>
    </submittedName>
</protein>
<evidence type="ECO:0000256" key="12">
    <source>
        <dbReference type="ARBA" id="ARBA00023136"/>
    </source>
</evidence>
<comment type="cofactor">
    <cofactor evidence="1">
        <name>heme</name>
        <dbReference type="ChEBI" id="CHEBI:30413"/>
    </cofactor>
</comment>
<dbReference type="EMBL" id="JBBUTH010000010">
    <property type="protein sequence ID" value="MEK8052658.1"/>
    <property type="molecule type" value="Genomic_DNA"/>
</dbReference>
<dbReference type="Pfam" id="PF01292">
    <property type="entry name" value="Ni_hydr_CYTB"/>
    <property type="match status" value="1"/>
</dbReference>
<organism evidence="17 18">
    <name type="scientific">Pseudaquabacterium inlustre</name>
    <dbReference type="NCBI Taxonomy" id="2984192"/>
    <lineage>
        <taxon>Bacteria</taxon>
        <taxon>Pseudomonadati</taxon>
        <taxon>Pseudomonadota</taxon>
        <taxon>Betaproteobacteria</taxon>
        <taxon>Burkholderiales</taxon>
        <taxon>Sphaerotilaceae</taxon>
        <taxon>Pseudaquabacterium</taxon>
    </lineage>
</organism>